<gene>
    <name evidence="1" type="ORF">MTE01_11990</name>
</gene>
<reference evidence="1 2" key="1">
    <citation type="submission" date="2019-06" db="EMBL/GenBank/DDBJ databases">
        <title>Whole genome shotgun sequence of Microbacterium testaceum NBRC 12675.</title>
        <authorList>
            <person name="Hosoyama A."/>
            <person name="Uohara A."/>
            <person name="Ohji S."/>
            <person name="Ichikawa N."/>
        </authorList>
    </citation>
    <scope>NUCLEOTIDE SEQUENCE [LARGE SCALE GENOMIC DNA]</scope>
    <source>
        <strain evidence="1 2">NBRC 12675</strain>
    </source>
</reference>
<protein>
    <submittedName>
        <fullName evidence="1">Uncharacterized protein</fullName>
    </submittedName>
</protein>
<proteinExistence type="predicted"/>
<comment type="caution">
    <text evidence="1">The sequence shown here is derived from an EMBL/GenBank/DDBJ whole genome shotgun (WGS) entry which is preliminary data.</text>
</comment>
<dbReference type="AlphaFoldDB" id="A0A4Y3QJ42"/>
<dbReference type="EMBL" id="BJML01000002">
    <property type="protein sequence ID" value="GEB45254.1"/>
    <property type="molecule type" value="Genomic_DNA"/>
</dbReference>
<name>A0A4Y3QJ42_MICTE</name>
<evidence type="ECO:0000313" key="2">
    <source>
        <dbReference type="Proteomes" id="UP000319525"/>
    </source>
</evidence>
<dbReference type="Proteomes" id="UP000319525">
    <property type="component" value="Unassembled WGS sequence"/>
</dbReference>
<evidence type="ECO:0000313" key="1">
    <source>
        <dbReference type="EMBL" id="GEB45254.1"/>
    </source>
</evidence>
<accession>A0A4Y3QJ42</accession>
<sequence length="72" mass="7780">MRISAHSAYRREETSAMRKVDVVHIDRMHLSAPPFPSNPVLQAGRSPFPGAVVVRCLGAELVTPLRGADCGP</sequence>
<organism evidence="1 2">
    <name type="scientific">Microbacterium testaceum</name>
    <name type="common">Aureobacterium testaceum</name>
    <name type="synonym">Brevibacterium testaceum</name>
    <dbReference type="NCBI Taxonomy" id="2033"/>
    <lineage>
        <taxon>Bacteria</taxon>
        <taxon>Bacillati</taxon>
        <taxon>Actinomycetota</taxon>
        <taxon>Actinomycetes</taxon>
        <taxon>Micrococcales</taxon>
        <taxon>Microbacteriaceae</taxon>
        <taxon>Microbacterium</taxon>
    </lineage>
</organism>